<keyword evidence="3 6" id="KW-0560">Oxidoreductase</keyword>
<comment type="similarity">
    <text evidence="1">Belongs to the bacterial luciferase oxidoreductase family.</text>
</comment>
<keyword evidence="7" id="KW-1185">Reference proteome</keyword>
<dbReference type="EC" id="1.14.13.107" evidence="6"/>
<evidence type="ECO:0000256" key="1">
    <source>
        <dbReference type="ARBA" id="ARBA00010426"/>
    </source>
</evidence>
<sequence length="403" mass="44773">MKFGVFLAPFHAKRKNPTLALEHDIELIANMDRLGYDEAWIGEHHSGGVELIPSPEIMIATMAERTRHIMLGTGVISLAYHHPLNVAERMVFLDHITRGRVMMGVGPGALAVDAYQRGIEPKDQRRRMSESLEVIVELLNGDAPVNRESDWFTVREAHLHMRPYQRPCFEIAVASLLSPSGPELAGRLGASLLSIGATLLEDGVEALGAFWSVYEETSERHGNVASRDNWRVVAPWHIAPTREQALAEVEYGIKEWVEYELEVANLPLVGDARTPREAAERMIDIGAAVIGTPDDAIAMIDNMIESSGGFGTFLNMICDWADHDAQMRSFELFANEVMPRYQGSIAGLEQSYAWGKSRKGVIAPKVNEAFLDSTKKYYGDDHDRTRKMQAMVGAEDEAIETAS</sequence>
<dbReference type="KEGG" id="sbae:DSM104329_00236"/>
<name>A0A9E7BWN9_9ACTN</name>
<dbReference type="EMBL" id="CP087164">
    <property type="protein sequence ID" value="UGS33871.1"/>
    <property type="molecule type" value="Genomic_DNA"/>
</dbReference>
<dbReference type="Pfam" id="PF00296">
    <property type="entry name" value="Bac_luciferase"/>
    <property type="match status" value="1"/>
</dbReference>
<evidence type="ECO:0000313" key="7">
    <source>
        <dbReference type="Proteomes" id="UP001162834"/>
    </source>
</evidence>
<protein>
    <submittedName>
        <fullName evidence="6">Limonene 1,2-monooxygenase</fullName>
        <ecNumber evidence="6">1.14.13.107</ecNumber>
    </submittedName>
</protein>
<dbReference type="Proteomes" id="UP001162834">
    <property type="component" value="Chromosome"/>
</dbReference>
<dbReference type="InterPro" id="IPR036661">
    <property type="entry name" value="Luciferase-like_sf"/>
</dbReference>
<evidence type="ECO:0000256" key="2">
    <source>
        <dbReference type="ARBA" id="ARBA00022630"/>
    </source>
</evidence>
<dbReference type="Gene3D" id="3.20.20.30">
    <property type="entry name" value="Luciferase-like domain"/>
    <property type="match status" value="1"/>
</dbReference>
<evidence type="ECO:0000256" key="4">
    <source>
        <dbReference type="ARBA" id="ARBA00023033"/>
    </source>
</evidence>
<dbReference type="SUPFAM" id="SSF51679">
    <property type="entry name" value="Bacterial luciferase-like"/>
    <property type="match status" value="1"/>
</dbReference>
<organism evidence="6 7">
    <name type="scientific">Capillimicrobium parvum</name>
    <dbReference type="NCBI Taxonomy" id="2884022"/>
    <lineage>
        <taxon>Bacteria</taxon>
        <taxon>Bacillati</taxon>
        <taxon>Actinomycetota</taxon>
        <taxon>Thermoleophilia</taxon>
        <taxon>Solirubrobacterales</taxon>
        <taxon>Capillimicrobiaceae</taxon>
        <taxon>Capillimicrobium</taxon>
    </lineage>
</organism>
<dbReference type="GO" id="GO:0005829">
    <property type="term" value="C:cytosol"/>
    <property type="evidence" value="ECO:0007669"/>
    <property type="project" value="TreeGrafter"/>
</dbReference>
<keyword evidence="4" id="KW-0503">Monooxygenase</keyword>
<evidence type="ECO:0000256" key="3">
    <source>
        <dbReference type="ARBA" id="ARBA00023002"/>
    </source>
</evidence>
<dbReference type="PANTHER" id="PTHR30137">
    <property type="entry name" value="LUCIFERASE-LIKE MONOOXYGENASE"/>
    <property type="match status" value="1"/>
</dbReference>
<gene>
    <name evidence="6" type="primary">limB_2</name>
    <name evidence="6" type="ORF">DSM104329_00236</name>
</gene>
<reference evidence="6" key="1">
    <citation type="journal article" date="2022" name="Int. J. Syst. Evol. Microbiol.">
        <title>Pseudomonas aegrilactucae sp. nov. and Pseudomonas morbosilactucae sp. nov., pathogens causing bacterial rot of lettuce in Japan.</title>
        <authorList>
            <person name="Sawada H."/>
            <person name="Fujikawa T."/>
            <person name="Satou M."/>
        </authorList>
    </citation>
    <scope>NUCLEOTIDE SEQUENCE</scope>
    <source>
        <strain evidence="6">0166_1</strain>
    </source>
</reference>
<evidence type="ECO:0000259" key="5">
    <source>
        <dbReference type="Pfam" id="PF00296"/>
    </source>
</evidence>
<dbReference type="InterPro" id="IPR050766">
    <property type="entry name" value="Bact_Lucif_Oxidored"/>
</dbReference>
<keyword evidence="2" id="KW-0285">Flavoprotein</keyword>
<evidence type="ECO:0000313" key="6">
    <source>
        <dbReference type="EMBL" id="UGS33871.1"/>
    </source>
</evidence>
<dbReference type="AlphaFoldDB" id="A0A9E7BWN9"/>
<dbReference type="PANTHER" id="PTHR30137:SF16">
    <property type="entry name" value="BLL0895 PROTEIN"/>
    <property type="match status" value="1"/>
</dbReference>
<proteinExistence type="inferred from homology"/>
<accession>A0A9E7BWN9</accession>
<dbReference type="GO" id="GO:0052601">
    <property type="term" value="F:limonene 1,2-monooxygenase [NAD(P)H) activity"/>
    <property type="evidence" value="ECO:0007669"/>
    <property type="project" value="UniProtKB-EC"/>
</dbReference>
<feature type="domain" description="Luciferase-like" evidence="5">
    <location>
        <begin position="1"/>
        <end position="305"/>
    </location>
</feature>
<dbReference type="RefSeq" id="WP_259313561.1">
    <property type="nucleotide sequence ID" value="NZ_CP087164.1"/>
</dbReference>
<dbReference type="InterPro" id="IPR011251">
    <property type="entry name" value="Luciferase-like_dom"/>
</dbReference>